<comment type="caution">
    <text evidence="2">The sequence shown here is derived from an EMBL/GenBank/DDBJ whole genome shotgun (WGS) entry which is preliminary data.</text>
</comment>
<dbReference type="EMBL" id="BNCJ01000014">
    <property type="protein sequence ID" value="GHF63032.1"/>
    <property type="molecule type" value="Genomic_DNA"/>
</dbReference>
<gene>
    <name evidence="2" type="ORF">GCM10017056_37860</name>
</gene>
<dbReference type="InterPro" id="IPR000104">
    <property type="entry name" value="Antifreeze_1"/>
</dbReference>
<keyword evidence="3" id="KW-1185">Reference proteome</keyword>
<name>A0A8J3M9Q5_9RHOB</name>
<reference evidence="2" key="1">
    <citation type="journal article" date="2014" name="Int. J. Syst. Evol. Microbiol.">
        <title>Complete genome sequence of Corynebacterium casei LMG S-19264T (=DSM 44701T), isolated from a smear-ripened cheese.</title>
        <authorList>
            <consortium name="US DOE Joint Genome Institute (JGI-PGF)"/>
            <person name="Walter F."/>
            <person name="Albersmeier A."/>
            <person name="Kalinowski J."/>
            <person name="Ruckert C."/>
        </authorList>
    </citation>
    <scope>NUCLEOTIDE SEQUENCE</scope>
    <source>
        <strain evidence="2">KCTC 42650</strain>
    </source>
</reference>
<feature type="signal peptide" evidence="1">
    <location>
        <begin position="1"/>
        <end position="43"/>
    </location>
</feature>
<reference evidence="2" key="2">
    <citation type="submission" date="2020-09" db="EMBL/GenBank/DDBJ databases">
        <authorList>
            <person name="Sun Q."/>
            <person name="Kim S."/>
        </authorList>
    </citation>
    <scope>NUCLEOTIDE SEQUENCE</scope>
    <source>
        <strain evidence="2">KCTC 42650</strain>
    </source>
</reference>
<evidence type="ECO:0000256" key="1">
    <source>
        <dbReference type="SAM" id="SignalP"/>
    </source>
</evidence>
<proteinExistence type="predicted"/>
<dbReference type="Proteomes" id="UP000626220">
    <property type="component" value="Unassembled WGS sequence"/>
</dbReference>
<organism evidence="2 3">
    <name type="scientific">Seohaeicola zhoushanensis</name>
    <dbReference type="NCBI Taxonomy" id="1569283"/>
    <lineage>
        <taxon>Bacteria</taxon>
        <taxon>Pseudomonadati</taxon>
        <taxon>Pseudomonadota</taxon>
        <taxon>Alphaproteobacteria</taxon>
        <taxon>Rhodobacterales</taxon>
        <taxon>Roseobacteraceae</taxon>
        <taxon>Seohaeicola</taxon>
    </lineage>
</organism>
<accession>A0A8J3M9Q5</accession>
<sequence length="107" mass="9974">MTVPIRGAIAVATTATVTTTAAVATTAAAAVAAAATAAATATAAVAATAAAAATAATFTPASLCQGLAGHHDGCGADRHRGGNHGGCHKRGYDAAGVTGHLPLLAKS</sequence>
<dbReference type="PRINTS" id="PR00308">
    <property type="entry name" value="ANTIFREEZEI"/>
</dbReference>
<feature type="chain" id="PRO_5035198820" description="Secreted protein" evidence="1">
    <location>
        <begin position="44"/>
        <end position="107"/>
    </location>
</feature>
<dbReference type="GO" id="GO:0016172">
    <property type="term" value="F:antifreeze activity"/>
    <property type="evidence" value="ECO:0007669"/>
    <property type="project" value="InterPro"/>
</dbReference>
<evidence type="ECO:0008006" key="4">
    <source>
        <dbReference type="Google" id="ProtNLM"/>
    </source>
</evidence>
<dbReference type="AlphaFoldDB" id="A0A8J3M9Q5"/>
<evidence type="ECO:0000313" key="2">
    <source>
        <dbReference type="EMBL" id="GHF63032.1"/>
    </source>
</evidence>
<evidence type="ECO:0000313" key="3">
    <source>
        <dbReference type="Proteomes" id="UP000626220"/>
    </source>
</evidence>
<keyword evidence="1" id="KW-0732">Signal</keyword>
<protein>
    <recommendedName>
        <fullName evidence="4">Secreted protein</fullName>
    </recommendedName>
</protein>